<evidence type="ECO:0000256" key="1">
    <source>
        <dbReference type="ARBA" id="ARBA00009437"/>
    </source>
</evidence>
<evidence type="ECO:0000256" key="3">
    <source>
        <dbReference type="ARBA" id="ARBA00023125"/>
    </source>
</evidence>
<dbReference type="RefSeq" id="WP_188254064.1">
    <property type="nucleotide sequence ID" value="NZ_JABVCF010000003.1"/>
</dbReference>
<dbReference type="Gene3D" id="3.40.190.10">
    <property type="entry name" value="Periplasmic binding protein-like II"/>
    <property type="match status" value="2"/>
</dbReference>
<dbReference type="EMBL" id="JAGWCR010000003">
    <property type="protein sequence ID" value="MBS3648519.1"/>
    <property type="molecule type" value="Genomic_DNA"/>
</dbReference>
<dbReference type="GO" id="GO:0003700">
    <property type="term" value="F:DNA-binding transcription factor activity"/>
    <property type="evidence" value="ECO:0007669"/>
    <property type="project" value="InterPro"/>
</dbReference>
<dbReference type="GO" id="GO:0003677">
    <property type="term" value="F:DNA binding"/>
    <property type="evidence" value="ECO:0007669"/>
    <property type="project" value="UniProtKB-KW"/>
</dbReference>
<name>A0A942DVX7_9HYPH</name>
<dbReference type="PROSITE" id="PS50931">
    <property type="entry name" value="HTH_LYSR"/>
    <property type="match status" value="1"/>
</dbReference>
<dbReference type="GO" id="GO:0005829">
    <property type="term" value="C:cytosol"/>
    <property type="evidence" value="ECO:0007669"/>
    <property type="project" value="TreeGrafter"/>
</dbReference>
<reference evidence="6" key="1">
    <citation type="submission" date="2021-04" db="EMBL/GenBank/DDBJ databases">
        <title>Pseudaminobacter soli sp. nov., isolated from paddy soil contaminated by heavy metals.</title>
        <authorList>
            <person name="Zhang K."/>
        </authorList>
    </citation>
    <scope>NUCLEOTIDE SEQUENCE</scope>
    <source>
        <strain evidence="6">19-2017</strain>
    </source>
</reference>
<organism evidence="6 7">
    <name type="scientific">Pseudaminobacter soli</name>
    <name type="common">ex Zhang et al. 2022</name>
    <dbReference type="NCBI Taxonomy" id="2831468"/>
    <lineage>
        <taxon>Bacteria</taxon>
        <taxon>Pseudomonadati</taxon>
        <taxon>Pseudomonadota</taxon>
        <taxon>Alphaproteobacteria</taxon>
        <taxon>Hyphomicrobiales</taxon>
        <taxon>Phyllobacteriaceae</taxon>
        <taxon>Pseudaminobacter</taxon>
    </lineage>
</organism>
<gene>
    <name evidence="6" type="ORF">KEU06_07745</name>
</gene>
<dbReference type="AlphaFoldDB" id="A0A942DVX7"/>
<evidence type="ECO:0000256" key="4">
    <source>
        <dbReference type="ARBA" id="ARBA00023163"/>
    </source>
</evidence>
<dbReference type="FunFam" id="1.10.10.10:FF:000001">
    <property type="entry name" value="LysR family transcriptional regulator"/>
    <property type="match status" value="1"/>
</dbReference>
<dbReference type="Pfam" id="PF00126">
    <property type="entry name" value="HTH_1"/>
    <property type="match status" value="1"/>
</dbReference>
<dbReference type="SUPFAM" id="SSF46785">
    <property type="entry name" value="Winged helix' DNA-binding domain"/>
    <property type="match status" value="1"/>
</dbReference>
<dbReference type="Proteomes" id="UP000680348">
    <property type="component" value="Unassembled WGS sequence"/>
</dbReference>
<keyword evidence="4" id="KW-0804">Transcription</keyword>
<dbReference type="CDD" id="cd05466">
    <property type="entry name" value="PBP2_LTTR_substrate"/>
    <property type="match status" value="1"/>
</dbReference>
<dbReference type="InterPro" id="IPR005119">
    <property type="entry name" value="LysR_subst-bd"/>
</dbReference>
<dbReference type="PANTHER" id="PTHR30419">
    <property type="entry name" value="HTH-TYPE TRANSCRIPTIONAL REGULATOR YBHD"/>
    <property type="match status" value="1"/>
</dbReference>
<dbReference type="InterPro" id="IPR050950">
    <property type="entry name" value="HTH-type_LysR_regulators"/>
</dbReference>
<dbReference type="InterPro" id="IPR000847">
    <property type="entry name" value="LysR_HTH_N"/>
</dbReference>
<dbReference type="Pfam" id="PF03466">
    <property type="entry name" value="LysR_substrate"/>
    <property type="match status" value="1"/>
</dbReference>
<sequence>MMDLRHVQAFCAIVRLGSFSAAAKALSTTQPSISMRIRELERELGVQLFDTKSRRTKLTQKGRKFIFHAEELLKLVDTIQESMADDKIVSGTIRFGATETVAMTWLSSFVESVKKTYPDIVLELDIDLTFDLWAKFHAGMLDVLIVPPPVGELGVYCEPLGEFEYCWMASPKLGIPHKRFSPMELAEYPIITLSASSALYQMTVRWFGDHGSAPNWVNHCSSVSMVAALTQSALGISLLPSTVLKERSAAENLQLLEVHPPFPKLKFFVVYGTYAISSALKAVVDIAKATSTFTPPDTSMDESP</sequence>
<feature type="domain" description="HTH lysR-type" evidence="5">
    <location>
        <begin position="2"/>
        <end position="59"/>
    </location>
</feature>
<dbReference type="Gene3D" id="1.10.10.10">
    <property type="entry name" value="Winged helix-like DNA-binding domain superfamily/Winged helix DNA-binding domain"/>
    <property type="match status" value="1"/>
</dbReference>
<comment type="similarity">
    <text evidence="1">Belongs to the LysR transcriptional regulatory family.</text>
</comment>
<dbReference type="InterPro" id="IPR036388">
    <property type="entry name" value="WH-like_DNA-bd_sf"/>
</dbReference>
<keyword evidence="3" id="KW-0238">DNA-binding</keyword>
<evidence type="ECO:0000259" key="5">
    <source>
        <dbReference type="PROSITE" id="PS50931"/>
    </source>
</evidence>
<keyword evidence="2" id="KW-0805">Transcription regulation</keyword>
<proteinExistence type="inferred from homology"/>
<comment type="caution">
    <text evidence="6">The sequence shown here is derived from an EMBL/GenBank/DDBJ whole genome shotgun (WGS) entry which is preliminary data.</text>
</comment>
<protein>
    <submittedName>
        <fullName evidence="6">LysR family transcriptional regulator</fullName>
    </submittedName>
</protein>
<accession>A0A942DVX7</accession>
<dbReference type="PRINTS" id="PR00039">
    <property type="entry name" value="HTHLYSR"/>
</dbReference>
<evidence type="ECO:0000256" key="2">
    <source>
        <dbReference type="ARBA" id="ARBA00023015"/>
    </source>
</evidence>
<evidence type="ECO:0000313" key="6">
    <source>
        <dbReference type="EMBL" id="MBS3648519.1"/>
    </source>
</evidence>
<dbReference type="InterPro" id="IPR036390">
    <property type="entry name" value="WH_DNA-bd_sf"/>
</dbReference>
<evidence type="ECO:0000313" key="7">
    <source>
        <dbReference type="Proteomes" id="UP000680348"/>
    </source>
</evidence>
<keyword evidence="7" id="KW-1185">Reference proteome</keyword>
<dbReference type="SUPFAM" id="SSF53850">
    <property type="entry name" value="Periplasmic binding protein-like II"/>
    <property type="match status" value="1"/>
</dbReference>